<evidence type="ECO:0008006" key="4">
    <source>
        <dbReference type="Google" id="ProtNLM"/>
    </source>
</evidence>
<dbReference type="Proteomes" id="UP001560573">
    <property type="component" value="Unassembled WGS sequence"/>
</dbReference>
<gene>
    <name evidence="2" type="ORF">QTN47_07965</name>
</gene>
<evidence type="ECO:0000256" key="1">
    <source>
        <dbReference type="SAM" id="Phobius"/>
    </source>
</evidence>
<dbReference type="EMBL" id="JAULBC010000002">
    <property type="protein sequence ID" value="MEX6687420.1"/>
    <property type="molecule type" value="Genomic_DNA"/>
</dbReference>
<keyword evidence="3" id="KW-1185">Reference proteome</keyword>
<evidence type="ECO:0000313" key="3">
    <source>
        <dbReference type="Proteomes" id="UP001560573"/>
    </source>
</evidence>
<feature type="transmembrane region" description="Helical" evidence="1">
    <location>
        <begin position="7"/>
        <end position="26"/>
    </location>
</feature>
<organism evidence="2 3">
    <name type="scientific">Danxiaibacter flavus</name>
    <dbReference type="NCBI Taxonomy" id="3049108"/>
    <lineage>
        <taxon>Bacteria</taxon>
        <taxon>Pseudomonadati</taxon>
        <taxon>Bacteroidota</taxon>
        <taxon>Chitinophagia</taxon>
        <taxon>Chitinophagales</taxon>
        <taxon>Chitinophagaceae</taxon>
        <taxon>Danxiaibacter</taxon>
    </lineage>
</organism>
<name>A0ABV3ZD63_9BACT</name>
<dbReference type="RefSeq" id="WP_369328825.1">
    <property type="nucleotide sequence ID" value="NZ_JAULBC010000002.1"/>
</dbReference>
<proteinExistence type="predicted"/>
<sequence>MKKNIPYIIIGLVALLVTVLVALFAIRPKGFDERVTLTRKGKNPYGTFITYAMLPEMFGGAEMNISRVSPLQWDNKNYVDNGHTLMFLISRQFNPNKEELAYLNKFVKSGNTIFICSPSMSYQARAFFKLQEEGYYENMGPGYNGYLIDSGKSRLLHPPFPGDEQLYFNPGFQFASFFNEYDSSYYKPLGKNSNNNINYLQLHSGQGNFFFHSNPFLFANYFLLQGNNIDYLKASMSLIPASTKKIIWDEYFVYKLPENERPSEPSPFKELLRHPAFRWALFLALALLALYALLNVKRLQRIIPVMEKPRNDSLDFVQTIGRLYYEKSDHINLANKMIAFFLEHLRGKYLIQTNVLDDQFIKSLSAKSGYDEEKTRSLVYRFQEVQSENFINEAQLNDLYISITEFYKTTA</sequence>
<protein>
    <recommendedName>
        <fullName evidence="4">DUF4350 domain-containing protein</fullName>
    </recommendedName>
</protein>
<feature type="transmembrane region" description="Helical" evidence="1">
    <location>
        <begin position="276"/>
        <end position="294"/>
    </location>
</feature>
<reference evidence="2 3" key="1">
    <citation type="submission" date="2023-07" db="EMBL/GenBank/DDBJ databases">
        <authorList>
            <person name="Lian W.-H."/>
        </authorList>
    </citation>
    <scope>NUCLEOTIDE SEQUENCE [LARGE SCALE GENOMIC DNA]</scope>
    <source>
        <strain evidence="2 3">SYSU DXS3180</strain>
    </source>
</reference>
<comment type="caution">
    <text evidence="2">The sequence shown here is derived from an EMBL/GenBank/DDBJ whole genome shotgun (WGS) entry which is preliminary data.</text>
</comment>
<keyword evidence="1" id="KW-0472">Membrane</keyword>
<keyword evidence="1" id="KW-1133">Transmembrane helix</keyword>
<accession>A0ABV3ZD63</accession>
<keyword evidence="1" id="KW-0812">Transmembrane</keyword>
<evidence type="ECO:0000313" key="2">
    <source>
        <dbReference type="EMBL" id="MEX6687420.1"/>
    </source>
</evidence>